<evidence type="ECO:0000313" key="1">
    <source>
        <dbReference type="EMBL" id="MFC1410509.1"/>
    </source>
</evidence>
<protein>
    <submittedName>
        <fullName evidence="1">Uncharacterized protein</fullName>
    </submittedName>
</protein>
<dbReference type="Proteomes" id="UP001592582">
    <property type="component" value="Unassembled WGS sequence"/>
</dbReference>
<name>A0ABV6V9V1_9ACTN</name>
<organism evidence="1 2">
    <name type="scientific">Streptacidiphilus alkalitolerans</name>
    <dbReference type="NCBI Taxonomy" id="3342712"/>
    <lineage>
        <taxon>Bacteria</taxon>
        <taxon>Bacillati</taxon>
        <taxon>Actinomycetota</taxon>
        <taxon>Actinomycetes</taxon>
        <taxon>Kitasatosporales</taxon>
        <taxon>Streptomycetaceae</taxon>
        <taxon>Streptacidiphilus</taxon>
    </lineage>
</organism>
<dbReference type="EMBL" id="JBHEZX010000005">
    <property type="protein sequence ID" value="MFC1410509.1"/>
    <property type="molecule type" value="Genomic_DNA"/>
</dbReference>
<evidence type="ECO:0000313" key="2">
    <source>
        <dbReference type="Proteomes" id="UP001592582"/>
    </source>
</evidence>
<keyword evidence="2" id="KW-1185">Reference proteome</keyword>
<sequence>MPDYTYTGDEGRYYPTLGLTPEPGDVLELDRNPGDGRWTPPDPEPEQEQDEDQVAAQPLMEPVADPATGATEITGDGSGTALPPVDPADPGPRTAPARMRTRTRKEA</sequence>
<comment type="caution">
    <text evidence="1">The sequence shown here is derived from an EMBL/GenBank/DDBJ whole genome shotgun (WGS) entry which is preliminary data.</text>
</comment>
<reference evidence="1 2" key="1">
    <citation type="submission" date="2024-09" db="EMBL/GenBank/DDBJ databases">
        <authorList>
            <person name="Lee S.D."/>
        </authorList>
    </citation>
    <scope>NUCLEOTIDE SEQUENCE [LARGE SCALE GENOMIC DNA]</scope>
    <source>
        <strain evidence="1 2">N1-1</strain>
    </source>
</reference>
<proteinExistence type="predicted"/>
<gene>
    <name evidence="1" type="ORF">ACEZDG_14670</name>
</gene>
<accession>A0ABV6V9V1</accession>